<reference evidence="1 2" key="1">
    <citation type="submission" date="2023-02" db="EMBL/GenBank/DDBJ databases">
        <title>Oceanobacillus kimchii IFOP_LL358 isolated form Alexandrium catenella lab strain.</title>
        <authorList>
            <person name="Gajardo G."/>
            <person name="Ueki S."/>
            <person name="Maruyama F."/>
        </authorList>
    </citation>
    <scope>NUCLEOTIDE SEQUENCE [LARGE SCALE GENOMIC DNA]</scope>
    <source>
        <strain evidence="1 2">IFOP_LL358</strain>
    </source>
</reference>
<evidence type="ECO:0000313" key="2">
    <source>
        <dbReference type="Proteomes" id="UP001275436"/>
    </source>
</evidence>
<gene>
    <name evidence="1" type="ORF">MACH08_19980</name>
</gene>
<protein>
    <submittedName>
        <fullName evidence="1">Uncharacterized protein</fullName>
    </submittedName>
</protein>
<accession>A0ABQ5TKU9</accession>
<evidence type="ECO:0000313" key="1">
    <source>
        <dbReference type="EMBL" id="GLO66214.1"/>
    </source>
</evidence>
<proteinExistence type="predicted"/>
<organism evidence="1 2">
    <name type="scientific">Oceanobacillus kimchii</name>
    <dbReference type="NCBI Taxonomy" id="746691"/>
    <lineage>
        <taxon>Bacteria</taxon>
        <taxon>Bacillati</taxon>
        <taxon>Bacillota</taxon>
        <taxon>Bacilli</taxon>
        <taxon>Bacillales</taxon>
        <taxon>Bacillaceae</taxon>
        <taxon>Oceanobacillus</taxon>
    </lineage>
</organism>
<comment type="caution">
    <text evidence="1">The sequence shown here is derived from an EMBL/GenBank/DDBJ whole genome shotgun (WGS) entry which is preliminary data.</text>
</comment>
<dbReference type="Proteomes" id="UP001275436">
    <property type="component" value="Unassembled WGS sequence"/>
</dbReference>
<dbReference type="RefSeq" id="WP_317958092.1">
    <property type="nucleotide sequence ID" value="NZ_BSKO01000001.1"/>
</dbReference>
<dbReference type="EMBL" id="BSKO01000001">
    <property type="protein sequence ID" value="GLO66214.1"/>
    <property type="molecule type" value="Genomic_DNA"/>
</dbReference>
<sequence length="122" mass="13994">MNLLQKLNWIEDVKEVEYKGISLRKLVTKLGRYKMYREIVLSNGDYIVAEDVDVAVGESNLYTSEYDQNSNTVEDLENLVFDLIDKFGGDSNVYLYNTKGEKEQVLDLIEMGTELVLISKEA</sequence>
<name>A0ABQ5TKU9_9BACI</name>
<keyword evidence="2" id="KW-1185">Reference proteome</keyword>